<feature type="compositionally biased region" description="Basic and acidic residues" evidence="1">
    <location>
        <begin position="29"/>
        <end position="57"/>
    </location>
</feature>
<proteinExistence type="predicted"/>
<evidence type="ECO:0000313" key="2">
    <source>
        <dbReference type="EMBL" id="CAF1594675.1"/>
    </source>
</evidence>
<sequence>MASSSSTTTTTTASVVTAEPSPQLNQIGKLDDGSDQKNAYHNESDTIRIEAKRDDPSRTAYSVQSRGYERAACRCSSVLYSGSQLHSNLFGGQYRGSSNFARPFDEFLAGPGNSDEHNITDTKQGDNSKS</sequence>
<gene>
    <name evidence="2" type="ORF">XAT740_LOCUS46951</name>
</gene>
<evidence type="ECO:0000313" key="3">
    <source>
        <dbReference type="Proteomes" id="UP000663828"/>
    </source>
</evidence>
<name>A0A816AGI2_ADIRI</name>
<keyword evidence="3" id="KW-1185">Reference proteome</keyword>
<feature type="compositionally biased region" description="Basic and acidic residues" evidence="1">
    <location>
        <begin position="114"/>
        <end position="130"/>
    </location>
</feature>
<dbReference type="EMBL" id="CAJNOR010006413">
    <property type="protein sequence ID" value="CAF1594675.1"/>
    <property type="molecule type" value="Genomic_DNA"/>
</dbReference>
<feature type="region of interest" description="Disordered" evidence="1">
    <location>
        <begin position="1"/>
        <end position="62"/>
    </location>
</feature>
<comment type="caution">
    <text evidence="2">The sequence shown here is derived from an EMBL/GenBank/DDBJ whole genome shotgun (WGS) entry which is preliminary data.</text>
</comment>
<feature type="region of interest" description="Disordered" evidence="1">
    <location>
        <begin position="105"/>
        <end position="130"/>
    </location>
</feature>
<accession>A0A816AGI2</accession>
<dbReference type="Proteomes" id="UP000663828">
    <property type="component" value="Unassembled WGS sequence"/>
</dbReference>
<reference evidence="2" key="1">
    <citation type="submission" date="2021-02" db="EMBL/GenBank/DDBJ databases">
        <authorList>
            <person name="Nowell W R."/>
        </authorList>
    </citation>
    <scope>NUCLEOTIDE SEQUENCE</scope>
</reference>
<protein>
    <submittedName>
        <fullName evidence="2">Uncharacterized protein</fullName>
    </submittedName>
</protein>
<dbReference type="AlphaFoldDB" id="A0A816AGI2"/>
<evidence type="ECO:0000256" key="1">
    <source>
        <dbReference type="SAM" id="MobiDB-lite"/>
    </source>
</evidence>
<organism evidence="2 3">
    <name type="scientific">Adineta ricciae</name>
    <name type="common">Rotifer</name>
    <dbReference type="NCBI Taxonomy" id="249248"/>
    <lineage>
        <taxon>Eukaryota</taxon>
        <taxon>Metazoa</taxon>
        <taxon>Spiralia</taxon>
        <taxon>Gnathifera</taxon>
        <taxon>Rotifera</taxon>
        <taxon>Eurotatoria</taxon>
        <taxon>Bdelloidea</taxon>
        <taxon>Adinetida</taxon>
        <taxon>Adinetidae</taxon>
        <taxon>Adineta</taxon>
    </lineage>
</organism>
<feature type="compositionally biased region" description="Low complexity" evidence="1">
    <location>
        <begin position="1"/>
        <end position="18"/>
    </location>
</feature>